<dbReference type="GO" id="GO:0006879">
    <property type="term" value="P:intracellular iron ion homeostasis"/>
    <property type="evidence" value="ECO:0007669"/>
    <property type="project" value="TreeGrafter"/>
</dbReference>
<keyword evidence="6" id="KW-0472">Membrane</keyword>
<dbReference type="SUPFAM" id="SSF52343">
    <property type="entry name" value="Ferredoxin reductase-like, C-terminal NADP-linked domain"/>
    <property type="match status" value="1"/>
</dbReference>
<dbReference type="GO" id="GO:0052851">
    <property type="term" value="F:ferric-chelate reductase (NADPH) activity"/>
    <property type="evidence" value="ECO:0007669"/>
    <property type="project" value="UniProtKB-EC"/>
</dbReference>
<accession>A0A9P9D464</accession>
<dbReference type="InterPro" id="IPR013112">
    <property type="entry name" value="FAD-bd_8"/>
</dbReference>
<keyword evidence="6" id="KW-0812">Transmembrane</keyword>
<dbReference type="InterPro" id="IPR051410">
    <property type="entry name" value="Ferric/Cupric_Reductase"/>
</dbReference>
<reference evidence="8" key="1">
    <citation type="journal article" date="2021" name="Nat. Commun.">
        <title>Genetic determinants of endophytism in the Arabidopsis root mycobiome.</title>
        <authorList>
            <person name="Mesny F."/>
            <person name="Miyauchi S."/>
            <person name="Thiergart T."/>
            <person name="Pickel B."/>
            <person name="Atanasova L."/>
            <person name="Karlsson M."/>
            <person name="Huettel B."/>
            <person name="Barry K.W."/>
            <person name="Haridas S."/>
            <person name="Chen C."/>
            <person name="Bauer D."/>
            <person name="Andreopoulos W."/>
            <person name="Pangilinan J."/>
            <person name="LaButti K."/>
            <person name="Riley R."/>
            <person name="Lipzen A."/>
            <person name="Clum A."/>
            <person name="Drula E."/>
            <person name="Henrissat B."/>
            <person name="Kohler A."/>
            <person name="Grigoriev I.V."/>
            <person name="Martin F.M."/>
            <person name="Hacquard S."/>
        </authorList>
    </citation>
    <scope>NUCLEOTIDE SEQUENCE</scope>
    <source>
        <strain evidence="8">MPI-CAGE-AT-0147</strain>
    </source>
</reference>
<dbReference type="AlphaFoldDB" id="A0A9P9D464"/>
<dbReference type="SUPFAM" id="SSF63380">
    <property type="entry name" value="Riboflavin synthase domain-like"/>
    <property type="match status" value="1"/>
</dbReference>
<dbReference type="Gene3D" id="3.40.50.80">
    <property type="entry name" value="Nucleotide-binding domain of ferredoxin-NADP reductase (FNR) module"/>
    <property type="match status" value="1"/>
</dbReference>
<keyword evidence="6" id="KW-1133">Transmembrane helix</keyword>
<evidence type="ECO:0000313" key="9">
    <source>
        <dbReference type="Proteomes" id="UP000738349"/>
    </source>
</evidence>
<dbReference type="GO" id="GO:0005886">
    <property type="term" value="C:plasma membrane"/>
    <property type="evidence" value="ECO:0007669"/>
    <property type="project" value="UniProtKB-SubCell"/>
</dbReference>
<evidence type="ECO:0000256" key="3">
    <source>
        <dbReference type="ARBA" id="ARBA00022448"/>
    </source>
</evidence>
<evidence type="ECO:0000256" key="4">
    <source>
        <dbReference type="ARBA" id="ARBA00022475"/>
    </source>
</evidence>
<feature type="domain" description="FAD-binding FR-type" evidence="7">
    <location>
        <begin position="257"/>
        <end position="364"/>
    </location>
</feature>
<dbReference type="PROSITE" id="PS51384">
    <property type="entry name" value="FAD_FR"/>
    <property type="match status" value="1"/>
</dbReference>
<dbReference type="Proteomes" id="UP000738349">
    <property type="component" value="Unassembled WGS sequence"/>
</dbReference>
<comment type="subcellular location">
    <subcellularLocation>
        <location evidence="1">Cell membrane</location>
        <topology evidence="1">Multi-pass membrane protein</topology>
    </subcellularLocation>
</comment>
<feature type="transmembrane region" description="Helical" evidence="6">
    <location>
        <begin position="12"/>
        <end position="32"/>
    </location>
</feature>
<dbReference type="EC" id="1.16.1.9" evidence="2"/>
<keyword evidence="9" id="KW-1185">Reference proteome</keyword>
<evidence type="ECO:0000256" key="2">
    <source>
        <dbReference type="ARBA" id="ARBA00012668"/>
    </source>
</evidence>
<dbReference type="CDD" id="cd06186">
    <property type="entry name" value="NOX_Duox_like_FAD_NADP"/>
    <property type="match status" value="1"/>
</dbReference>
<dbReference type="GO" id="GO:0006826">
    <property type="term" value="P:iron ion transport"/>
    <property type="evidence" value="ECO:0007669"/>
    <property type="project" value="TreeGrafter"/>
</dbReference>
<name>A0A9P9D464_9HYPO</name>
<evidence type="ECO:0000259" key="7">
    <source>
        <dbReference type="PROSITE" id="PS51384"/>
    </source>
</evidence>
<sequence>METQLNATLGYAVGLSGLLVTIALRSFILRLLRLLSPPILTVIWEIRTFTRLAREISDWVTKHLLYRSFFRSKSSVDTCSRAQTILFTSYLVANLTCVFIGAKDWSEACSRAGSLATINALLLYVGPCFSFAAGILRLRLRIYHKVHASAGFMVCILASFHAVGAVSTRRGFSLNEIGNILAVFGLGGICLLMMPISFFSKIFPYEFLLFIHRTIAILLGYALWLHLPAKELFPRLYLYLLIGVFSSMILLIGTITLFRSRCRFHSADLAWSTTPVIQIVIRLQTRLKLEPGQYINLWIPSGILSALQLHPFTVTSWSSDPTDTLVVFAKIRQGFTSNLSKQLKAGDSQKWAMFTGPHGSKLPVDRYDSVFLVATGFGIVALLPYLQWLTYANHAHQLESHAPNPKAYRRVHLLWSVDDWGE</sequence>
<dbReference type="InterPro" id="IPR017938">
    <property type="entry name" value="Riboflavin_synthase-like_b-brl"/>
</dbReference>
<evidence type="ECO:0000256" key="6">
    <source>
        <dbReference type="SAM" id="Phobius"/>
    </source>
</evidence>
<gene>
    <name evidence="8" type="ORF">EDB81DRAFT_848884</name>
</gene>
<comment type="catalytic activity">
    <reaction evidence="5">
        <text>2 a Fe(II)-siderophore + NADP(+) + H(+) = 2 a Fe(III)-siderophore + NADPH</text>
        <dbReference type="Rhea" id="RHEA:28795"/>
        <dbReference type="Rhea" id="RHEA-COMP:11342"/>
        <dbReference type="Rhea" id="RHEA-COMP:11344"/>
        <dbReference type="ChEBI" id="CHEBI:15378"/>
        <dbReference type="ChEBI" id="CHEBI:29033"/>
        <dbReference type="ChEBI" id="CHEBI:29034"/>
        <dbReference type="ChEBI" id="CHEBI:57783"/>
        <dbReference type="ChEBI" id="CHEBI:58349"/>
        <dbReference type="EC" id="1.16.1.9"/>
    </reaction>
</comment>
<dbReference type="InterPro" id="IPR039261">
    <property type="entry name" value="FNR_nucleotide-bd"/>
</dbReference>
<dbReference type="GO" id="GO:0015677">
    <property type="term" value="P:copper ion import"/>
    <property type="evidence" value="ECO:0007669"/>
    <property type="project" value="TreeGrafter"/>
</dbReference>
<feature type="transmembrane region" description="Helical" evidence="6">
    <location>
        <begin position="207"/>
        <end position="224"/>
    </location>
</feature>
<feature type="transmembrane region" description="Helical" evidence="6">
    <location>
        <begin position="370"/>
        <end position="388"/>
    </location>
</feature>
<comment type="caution">
    <text evidence="8">The sequence shown here is derived from an EMBL/GenBank/DDBJ whole genome shotgun (WGS) entry which is preliminary data.</text>
</comment>
<protein>
    <recommendedName>
        <fullName evidence="2">ferric-chelate reductase (NADPH)</fullName>
        <ecNumber evidence="2">1.16.1.9</ecNumber>
    </recommendedName>
</protein>
<evidence type="ECO:0000313" key="8">
    <source>
        <dbReference type="EMBL" id="KAH7112390.1"/>
    </source>
</evidence>
<evidence type="ECO:0000256" key="5">
    <source>
        <dbReference type="ARBA" id="ARBA00048483"/>
    </source>
</evidence>
<dbReference type="Pfam" id="PF08022">
    <property type="entry name" value="FAD_binding_8"/>
    <property type="match status" value="1"/>
</dbReference>
<feature type="transmembrane region" description="Helical" evidence="6">
    <location>
        <begin position="236"/>
        <end position="258"/>
    </location>
</feature>
<dbReference type="OrthoDB" id="4494341at2759"/>
<dbReference type="PANTHER" id="PTHR32361">
    <property type="entry name" value="FERRIC/CUPRIC REDUCTASE TRANSMEMBRANE COMPONENT"/>
    <property type="match status" value="1"/>
</dbReference>
<feature type="transmembrane region" description="Helical" evidence="6">
    <location>
        <begin position="148"/>
        <end position="168"/>
    </location>
</feature>
<organism evidence="8 9">
    <name type="scientific">Dactylonectria macrodidyma</name>
    <dbReference type="NCBI Taxonomy" id="307937"/>
    <lineage>
        <taxon>Eukaryota</taxon>
        <taxon>Fungi</taxon>
        <taxon>Dikarya</taxon>
        <taxon>Ascomycota</taxon>
        <taxon>Pezizomycotina</taxon>
        <taxon>Sordariomycetes</taxon>
        <taxon>Hypocreomycetidae</taxon>
        <taxon>Hypocreales</taxon>
        <taxon>Nectriaceae</taxon>
        <taxon>Dactylonectria</taxon>
    </lineage>
</organism>
<proteinExistence type="predicted"/>
<feature type="transmembrane region" description="Helical" evidence="6">
    <location>
        <begin position="114"/>
        <end position="136"/>
    </location>
</feature>
<dbReference type="InterPro" id="IPR017927">
    <property type="entry name" value="FAD-bd_FR_type"/>
</dbReference>
<dbReference type="EMBL" id="JAGMUV010000038">
    <property type="protein sequence ID" value="KAH7112390.1"/>
    <property type="molecule type" value="Genomic_DNA"/>
</dbReference>
<keyword evidence="4" id="KW-1003">Cell membrane</keyword>
<evidence type="ECO:0000256" key="1">
    <source>
        <dbReference type="ARBA" id="ARBA00004651"/>
    </source>
</evidence>
<dbReference type="Gene3D" id="2.40.30.10">
    <property type="entry name" value="Translation factors"/>
    <property type="match status" value="1"/>
</dbReference>
<dbReference type="PANTHER" id="PTHR32361:SF26">
    <property type="entry name" value="FAD-BINDING 8 DOMAIN-CONTAINING PROTEIN-RELATED"/>
    <property type="match status" value="1"/>
</dbReference>
<keyword evidence="3" id="KW-0813">Transport</keyword>
<feature type="transmembrane region" description="Helical" evidence="6">
    <location>
        <begin position="180"/>
        <end position="200"/>
    </location>
</feature>